<feature type="domain" description="Integrase catalytic" evidence="1">
    <location>
        <begin position="114"/>
        <end position="233"/>
    </location>
</feature>
<dbReference type="Gene3D" id="3.30.420.10">
    <property type="entry name" value="Ribonuclease H-like superfamily/Ribonuclease H"/>
    <property type="match status" value="1"/>
</dbReference>
<dbReference type="PANTHER" id="PTHR46889">
    <property type="entry name" value="TRANSPOSASE INSF FOR INSERTION SEQUENCE IS3B-RELATED"/>
    <property type="match status" value="1"/>
</dbReference>
<dbReference type="InterPro" id="IPR001584">
    <property type="entry name" value="Integrase_cat-core"/>
</dbReference>
<dbReference type="SUPFAM" id="SSF53098">
    <property type="entry name" value="Ribonuclease H-like"/>
    <property type="match status" value="1"/>
</dbReference>
<protein>
    <submittedName>
        <fullName evidence="2">IS3 family transposase</fullName>
    </submittedName>
</protein>
<name>A0ABU9GUC0_9GAMM</name>
<dbReference type="InterPro" id="IPR012337">
    <property type="entry name" value="RNaseH-like_sf"/>
</dbReference>
<proteinExistence type="predicted"/>
<dbReference type="InterPro" id="IPR036397">
    <property type="entry name" value="RNaseH_sf"/>
</dbReference>
<keyword evidence="3" id="KW-1185">Reference proteome</keyword>
<dbReference type="EMBL" id="JBAKAZ010000126">
    <property type="protein sequence ID" value="MEL0630924.1"/>
    <property type="molecule type" value="Genomic_DNA"/>
</dbReference>
<evidence type="ECO:0000313" key="3">
    <source>
        <dbReference type="Proteomes" id="UP001369082"/>
    </source>
</evidence>
<evidence type="ECO:0000313" key="2">
    <source>
        <dbReference type="EMBL" id="MEL0630924.1"/>
    </source>
</evidence>
<organism evidence="2 3">
    <name type="scientific">Psychromonas aquatilis</name>
    <dbReference type="NCBI Taxonomy" id="2005072"/>
    <lineage>
        <taxon>Bacteria</taxon>
        <taxon>Pseudomonadati</taxon>
        <taxon>Pseudomonadota</taxon>
        <taxon>Gammaproteobacteria</taxon>
        <taxon>Alteromonadales</taxon>
        <taxon>Psychromonadaceae</taxon>
        <taxon>Psychromonas</taxon>
    </lineage>
</organism>
<dbReference type="Proteomes" id="UP001369082">
    <property type="component" value="Unassembled WGS sequence"/>
</dbReference>
<dbReference type="InterPro" id="IPR050900">
    <property type="entry name" value="Transposase_IS3/IS150/IS904"/>
</dbReference>
<dbReference type="InterPro" id="IPR048020">
    <property type="entry name" value="Transpos_IS3"/>
</dbReference>
<dbReference type="Pfam" id="PF13276">
    <property type="entry name" value="HTH_21"/>
    <property type="match status" value="1"/>
</dbReference>
<feature type="non-terminal residue" evidence="2">
    <location>
        <position position="233"/>
    </location>
</feature>
<dbReference type="Pfam" id="PF00665">
    <property type="entry name" value="rve"/>
    <property type="match status" value="1"/>
</dbReference>
<sequence>MRASRSKYPVKLLCNALQVSRSAFYDWLERPAKIISEEELNMYRTARQLFTRSRGSLGSRQLSKNLKAAGFNAGRYRTRSIMRKLKLQVKQRQAYKITTKRKHSDSVAENVLKQQFNPIEANSVWAGDVTYLRTNQGWMYLAIVMDLYSRRIIGWSISRRMTVDLVERALQMAINIRQPKAGLMFHSDRGSQYTSGRFSQLLAKHSIIPSMSSVGACLDNAVVERFFGSLKSE</sequence>
<reference evidence="2 3" key="1">
    <citation type="submission" date="2024-02" db="EMBL/GenBank/DDBJ databases">
        <title>Bacteria isolated from the canopy kelp, Nereocystis luetkeana.</title>
        <authorList>
            <person name="Pfister C.A."/>
            <person name="Younker I.T."/>
            <person name="Light S.H."/>
        </authorList>
    </citation>
    <scope>NUCLEOTIDE SEQUENCE [LARGE SCALE GENOMIC DNA]</scope>
    <source>
        <strain evidence="2 3">TI.1.05</strain>
    </source>
</reference>
<dbReference type="PANTHER" id="PTHR46889:SF4">
    <property type="entry name" value="TRANSPOSASE INSO FOR INSERTION SEQUENCE ELEMENT IS911B-RELATED"/>
    <property type="match status" value="1"/>
</dbReference>
<accession>A0ABU9GUC0</accession>
<dbReference type="InterPro" id="IPR025948">
    <property type="entry name" value="HTH-like_dom"/>
</dbReference>
<comment type="caution">
    <text evidence="2">The sequence shown here is derived from an EMBL/GenBank/DDBJ whole genome shotgun (WGS) entry which is preliminary data.</text>
</comment>
<dbReference type="NCBIfam" id="NF033516">
    <property type="entry name" value="transpos_IS3"/>
    <property type="match status" value="1"/>
</dbReference>
<dbReference type="PROSITE" id="PS50994">
    <property type="entry name" value="INTEGRASE"/>
    <property type="match status" value="1"/>
</dbReference>
<gene>
    <name evidence="2" type="ORF">V6256_15115</name>
</gene>
<evidence type="ECO:0000259" key="1">
    <source>
        <dbReference type="PROSITE" id="PS50994"/>
    </source>
</evidence>